<reference evidence="4 5" key="1">
    <citation type="submission" date="2021-06" db="EMBL/GenBank/DDBJ databases">
        <authorList>
            <person name="Palmer J.M."/>
        </authorList>
    </citation>
    <scope>NUCLEOTIDE SEQUENCE [LARGE SCALE GENOMIC DNA]</scope>
    <source>
        <strain evidence="4 5">GA_2019</strain>
        <tissue evidence="4">Muscle</tissue>
    </source>
</reference>
<keyword evidence="5" id="KW-1185">Reference proteome</keyword>
<feature type="domain" description="STAT transcription factor protein interaction" evidence="3">
    <location>
        <begin position="2"/>
        <end position="114"/>
    </location>
</feature>
<proteinExistence type="predicted"/>
<protein>
    <recommendedName>
        <fullName evidence="3">STAT transcription factor protein interaction domain-containing protein</fullName>
    </recommendedName>
</protein>
<organism evidence="4 5">
    <name type="scientific">Goodea atripinnis</name>
    <dbReference type="NCBI Taxonomy" id="208336"/>
    <lineage>
        <taxon>Eukaryota</taxon>
        <taxon>Metazoa</taxon>
        <taxon>Chordata</taxon>
        <taxon>Craniata</taxon>
        <taxon>Vertebrata</taxon>
        <taxon>Euteleostomi</taxon>
        <taxon>Actinopterygii</taxon>
        <taxon>Neopterygii</taxon>
        <taxon>Teleostei</taxon>
        <taxon>Neoteleostei</taxon>
        <taxon>Acanthomorphata</taxon>
        <taxon>Ovalentaria</taxon>
        <taxon>Atherinomorphae</taxon>
        <taxon>Cyprinodontiformes</taxon>
        <taxon>Goodeidae</taxon>
        <taxon>Goodea</taxon>
    </lineage>
</organism>
<dbReference type="Pfam" id="PF02865">
    <property type="entry name" value="STAT_int"/>
    <property type="match status" value="1"/>
</dbReference>
<gene>
    <name evidence="4" type="ORF">GOODEAATRI_011513</name>
</gene>
<name>A0ABV0PX63_9TELE</name>
<keyword evidence="2" id="KW-0175">Coiled coil</keyword>
<dbReference type="InterPro" id="IPR001217">
    <property type="entry name" value="STAT"/>
</dbReference>
<evidence type="ECO:0000313" key="5">
    <source>
        <dbReference type="Proteomes" id="UP001476798"/>
    </source>
</evidence>
<dbReference type="InterPro" id="IPR036535">
    <property type="entry name" value="STAT_N_sf"/>
</dbReference>
<evidence type="ECO:0000259" key="3">
    <source>
        <dbReference type="SMART" id="SM00964"/>
    </source>
</evidence>
<accession>A0ABV0PX63</accession>
<keyword evidence="1" id="KW-0727">SH2 domain</keyword>
<dbReference type="EMBL" id="JAHRIO010090668">
    <property type="protein sequence ID" value="MEQ2188099.1"/>
    <property type="molecule type" value="Genomic_DNA"/>
</dbReference>
<feature type="coiled-coil region" evidence="2">
    <location>
        <begin position="77"/>
        <end position="111"/>
    </location>
</feature>
<dbReference type="Proteomes" id="UP001476798">
    <property type="component" value="Unassembled WGS sequence"/>
</dbReference>
<evidence type="ECO:0000313" key="4">
    <source>
        <dbReference type="EMBL" id="MEQ2188099.1"/>
    </source>
</evidence>
<dbReference type="InterPro" id="IPR013799">
    <property type="entry name" value="STAT_TF_prot_interaction"/>
</dbReference>
<comment type="caution">
    <text evidence="4">The sequence shown here is derived from an EMBL/GenBank/DDBJ whole genome shotgun (WGS) entry which is preliminary data.</text>
</comment>
<dbReference type="Gene3D" id="1.10.532.10">
    <property type="entry name" value="STAT transcription factor, N-terminal domain"/>
    <property type="match status" value="1"/>
</dbReference>
<dbReference type="PANTHER" id="PTHR11801">
    <property type="entry name" value="SIGNAL TRANSDUCER AND ACTIVATOR OF TRANSCRIPTION"/>
    <property type="match status" value="1"/>
</dbReference>
<evidence type="ECO:0000256" key="1">
    <source>
        <dbReference type="ARBA" id="ARBA00022999"/>
    </source>
</evidence>
<dbReference type="SUPFAM" id="SSF48092">
    <property type="entry name" value="Transcription factor STAT-4 N-domain"/>
    <property type="match status" value="1"/>
</dbReference>
<dbReference type="SMART" id="SM00964">
    <property type="entry name" value="STAT_int"/>
    <property type="match status" value="1"/>
</dbReference>
<evidence type="ECO:0000256" key="2">
    <source>
        <dbReference type="SAM" id="Coils"/>
    </source>
</evidence>
<sequence>MSQWKQIQQLEMRLLEQVDYLYDDNFPMDIRQVLAGWIESQDWDSAVNDESMASVMFTNLQTQLEKVRLQEQNFLQRHNMKIIQQQLQERLTEAETRISHLKDTSELLQAADGREVSGSMLCGNCFQDLELQ</sequence>